<dbReference type="Gene3D" id="3.10.440.10">
    <property type="match status" value="1"/>
</dbReference>
<dbReference type="GO" id="GO:0005840">
    <property type="term" value="C:ribosome"/>
    <property type="evidence" value="ECO:0007669"/>
    <property type="project" value="UniProtKB-KW"/>
</dbReference>
<keyword evidence="7" id="KW-1185">Reference proteome</keyword>
<evidence type="ECO:0000256" key="4">
    <source>
        <dbReference type="ARBA" id="ARBA00035230"/>
    </source>
</evidence>
<dbReference type="AlphaFoldDB" id="A0ABD2PXW8"/>
<comment type="similarity">
    <text evidence="1">Belongs to the eukaryotic ribosomal protein eL31 family.</text>
</comment>
<dbReference type="PROSITE" id="PS01144">
    <property type="entry name" value="RIBOSOMAL_L31E"/>
    <property type="match status" value="1"/>
</dbReference>
<evidence type="ECO:0000256" key="3">
    <source>
        <dbReference type="ARBA" id="ARBA00023274"/>
    </source>
</evidence>
<evidence type="ECO:0000256" key="1">
    <source>
        <dbReference type="ARBA" id="ARBA00010808"/>
    </source>
</evidence>
<dbReference type="InterPro" id="IPR023621">
    <property type="entry name" value="Ribosomal_eL31_dom_sf"/>
</dbReference>
<dbReference type="CDD" id="cd00463">
    <property type="entry name" value="Ribosomal_L31e"/>
    <property type="match status" value="1"/>
</dbReference>
<dbReference type="FunFam" id="3.10.440.10:FF:000001">
    <property type="entry name" value="60S ribosomal protein L31"/>
    <property type="match status" value="1"/>
</dbReference>
<sequence length="122" mass="14359">MVKNKPKTKRTRREGVCTREYTVNLHKRLHGLGFKRKAPRAVRELKKFAQKNMGTDDVRIGVSLNKYIWSKGIRNVPYRVRVRLARRLSEDEESEGKYYTLVTYVPCADFKGKHTMNVEDDE</sequence>
<organism evidence="6 7">
    <name type="scientific">Cichlidogyrus casuarinus</name>
    <dbReference type="NCBI Taxonomy" id="1844966"/>
    <lineage>
        <taxon>Eukaryota</taxon>
        <taxon>Metazoa</taxon>
        <taxon>Spiralia</taxon>
        <taxon>Lophotrochozoa</taxon>
        <taxon>Platyhelminthes</taxon>
        <taxon>Monogenea</taxon>
        <taxon>Monopisthocotylea</taxon>
        <taxon>Dactylogyridea</taxon>
        <taxon>Ancyrocephalidae</taxon>
        <taxon>Cichlidogyrus</taxon>
    </lineage>
</organism>
<keyword evidence="3" id="KW-0687">Ribonucleoprotein</keyword>
<gene>
    <name evidence="6" type="primary">RPL31</name>
    <name evidence="6" type="ORF">Ciccas_009476</name>
</gene>
<dbReference type="InterPro" id="IPR000054">
    <property type="entry name" value="Ribosomal_eL31"/>
</dbReference>
<keyword evidence="2 6" id="KW-0689">Ribosomal protein</keyword>
<dbReference type="SUPFAM" id="SSF54575">
    <property type="entry name" value="Ribosomal protein L31e"/>
    <property type="match status" value="1"/>
</dbReference>
<accession>A0ABD2PXW8</accession>
<reference evidence="6 7" key="1">
    <citation type="submission" date="2024-11" db="EMBL/GenBank/DDBJ databases">
        <title>Adaptive evolution of stress response genes in parasites aligns with host niche diversity.</title>
        <authorList>
            <person name="Hahn C."/>
            <person name="Resl P."/>
        </authorList>
    </citation>
    <scope>NUCLEOTIDE SEQUENCE [LARGE SCALE GENOMIC DNA]</scope>
    <source>
        <strain evidence="6">EGGRZ-B1_66</strain>
        <tissue evidence="6">Body</tissue>
    </source>
</reference>
<dbReference type="PANTHER" id="PTHR10956">
    <property type="entry name" value="60S RIBOSOMAL PROTEIN L31"/>
    <property type="match status" value="1"/>
</dbReference>
<dbReference type="Proteomes" id="UP001626550">
    <property type="component" value="Unassembled WGS sequence"/>
</dbReference>
<dbReference type="EMBL" id="JBJKFK010001947">
    <property type="protein sequence ID" value="KAL3311938.1"/>
    <property type="molecule type" value="Genomic_DNA"/>
</dbReference>
<dbReference type="SMART" id="SM01380">
    <property type="entry name" value="Ribosomal_L31e"/>
    <property type="match status" value="1"/>
</dbReference>
<evidence type="ECO:0000256" key="5">
    <source>
        <dbReference type="ARBA" id="ARBA00035337"/>
    </source>
</evidence>
<comment type="caution">
    <text evidence="6">The sequence shown here is derived from an EMBL/GenBank/DDBJ whole genome shotgun (WGS) entry which is preliminary data.</text>
</comment>
<evidence type="ECO:0000313" key="7">
    <source>
        <dbReference type="Proteomes" id="UP001626550"/>
    </source>
</evidence>
<dbReference type="Pfam" id="PF01198">
    <property type="entry name" value="Ribosomal_L31e"/>
    <property type="match status" value="1"/>
</dbReference>
<dbReference type="InterPro" id="IPR020052">
    <property type="entry name" value="Ribosomal_eL31_CS"/>
</dbReference>
<evidence type="ECO:0000313" key="6">
    <source>
        <dbReference type="EMBL" id="KAL3311938.1"/>
    </source>
</evidence>
<protein>
    <recommendedName>
        <fullName evidence="4">Large ribosomal subunit protein eL31</fullName>
    </recommendedName>
    <alternativeName>
        <fullName evidence="5">60S ribosomal protein L31</fullName>
    </alternativeName>
</protein>
<evidence type="ECO:0000256" key="2">
    <source>
        <dbReference type="ARBA" id="ARBA00022980"/>
    </source>
</evidence>
<dbReference type="GO" id="GO:1990904">
    <property type="term" value="C:ribonucleoprotein complex"/>
    <property type="evidence" value="ECO:0007669"/>
    <property type="project" value="UniProtKB-KW"/>
</dbReference>
<proteinExistence type="inferred from homology"/>
<dbReference type="PANTHER" id="PTHR10956:SF0">
    <property type="entry name" value="60S RIBOSOMAL PROTEIN L31"/>
    <property type="match status" value="1"/>
</dbReference>
<name>A0ABD2PXW8_9PLAT</name>